<dbReference type="PROSITE" id="PS00862">
    <property type="entry name" value="OX2_COVAL_FAD"/>
    <property type="match status" value="1"/>
</dbReference>
<comment type="caution">
    <text evidence="7">The sequence shown here is derived from an EMBL/GenBank/DDBJ whole genome shotgun (WGS) entry which is preliminary data.</text>
</comment>
<dbReference type="InterPro" id="IPR050416">
    <property type="entry name" value="FAD-linked_Oxidoreductase"/>
</dbReference>
<evidence type="ECO:0000256" key="4">
    <source>
        <dbReference type="ARBA" id="ARBA00022827"/>
    </source>
</evidence>
<dbReference type="Gene3D" id="3.40.462.20">
    <property type="match status" value="1"/>
</dbReference>
<evidence type="ECO:0000313" key="8">
    <source>
        <dbReference type="Proteomes" id="UP001299970"/>
    </source>
</evidence>
<dbReference type="Gene3D" id="3.30.465.10">
    <property type="match status" value="1"/>
</dbReference>
<accession>A0ABS9TC94</accession>
<dbReference type="InterPro" id="IPR006093">
    <property type="entry name" value="Oxy_OxRdtase_FAD_BS"/>
</dbReference>
<evidence type="ECO:0000256" key="1">
    <source>
        <dbReference type="ARBA" id="ARBA00001974"/>
    </source>
</evidence>
<proteinExistence type="inferred from homology"/>
<dbReference type="InterPro" id="IPR006094">
    <property type="entry name" value="Oxid_FAD_bind_N"/>
</dbReference>
<dbReference type="RefSeq" id="WP_241036199.1">
    <property type="nucleotide sequence ID" value="NZ_BAAAJF010000020.1"/>
</dbReference>
<name>A0ABS9TC94_9PSEU</name>
<dbReference type="PANTHER" id="PTHR42973:SF39">
    <property type="entry name" value="FAD-BINDING PCMH-TYPE DOMAIN-CONTAINING PROTEIN"/>
    <property type="match status" value="1"/>
</dbReference>
<reference evidence="7 8" key="1">
    <citation type="submission" date="2022-03" db="EMBL/GenBank/DDBJ databases">
        <title>Pseudonocardia alaer sp. nov., a novel actinomycete isolated from reed forest soil.</title>
        <authorList>
            <person name="Wang L."/>
        </authorList>
    </citation>
    <scope>NUCLEOTIDE SEQUENCE [LARGE SCALE GENOMIC DNA]</scope>
    <source>
        <strain evidence="7 8">Y-16303</strain>
    </source>
</reference>
<evidence type="ECO:0000259" key="6">
    <source>
        <dbReference type="PROSITE" id="PS51387"/>
    </source>
</evidence>
<keyword evidence="3" id="KW-0285">Flavoprotein</keyword>
<sequence>MTSNPIDVHRGLDELRAACATVHLPEDPGYEGARHPWQLTVQQWPAAVAQPRTADEVAAVVRAAARAGLRVAPQSTGHNAGPLEGLEDAVLLRTSSLGEVTIDPERRRARVGGGVLWGDVVGKVAPAGLVALHGSSPDVGVAGFSLGGGIGWLARRFGMQCNNLLAAELVLPDGERARVDADSDPELFWALRGGGGNFGVVTALEFALYPVTSVYGGALVWDWRDASRVFARWTQWTSEAPDEVSSSCRILQLPSIEAVPPPLRGRQVAMIDGAVLADDEAAEKILAPLRELGPEIDTFGRMPAADLVRLHGDPEGPTPAAASASMLGSLPAAGVDAFVEAAGAGSGSSLTVAELRQLGGACGRPHPDAGALPMLHGEFAMYACALAAEPEALRIGERDAERLEAAMSPWACGHYLNFAERPVDAALGFGAEAYERLQQIRRRVDPDGRMLANHRVPAAA</sequence>
<dbReference type="InterPro" id="IPR016166">
    <property type="entry name" value="FAD-bd_PCMH"/>
</dbReference>
<evidence type="ECO:0000313" key="7">
    <source>
        <dbReference type="EMBL" id="MCH6166166.1"/>
    </source>
</evidence>
<evidence type="ECO:0000256" key="2">
    <source>
        <dbReference type="ARBA" id="ARBA00005466"/>
    </source>
</evidence>
<keyword evidence="5" id="KW-0560">Oxidoreductase</keyword>
<dbReference type="SUPFAM" id="SSF56176">
    <property type="entry name" value="FAD-binding/transporter-associated domain-like"/>
    <property type="match status" value="1"/>
</dbReference>
<dbReference type="PROSITE" id="PS51387">
    <property type="entry name" value="FAD_PCMH"/>
    <property type="match status" value="1"/>
</dbReference>
<dbReference type="PANTHER" id="PTHR42973">
    <property type="entry name" value="BINDING OXIDOREDUCTASE, PUTATIVE (AFU_ORTHOLOGUE AFUA_1G17690)-RELATED"/>
    <property type="match status" value="1"/>
</dbReference>
<feature type="domain" description="FAD-binding PCMH-type" evidence="6">
    <location>
        <begin position="41"/>
        <end position="211"/>
    </location>
</feature>
<dbReference type="Proteomes" id="UP001299970">
    <property type="component" value="Unassembled WGS sequence"/>
</dbReference>
<protein>
    <submittedName>
        <fullName evidence="7">FAD-binding oxidoreductase</fullName>
    </submittedName>
</protein>
<gene>
    <name evidence="7" type="ORF">MMF94_10770</name>
</gene>
<dbReference type="Pfam" id="PF01565">
    <property type="entry name" value="FAD_binding_4"/>
    <property type="match status" value="1"/>
</dbReference>
<dbReference type="Gene3D" id="3.30.43.10">
    <property type="entry name" value="Uridine Diphospho-n-acetylenolpyruvylglucosamine Reductase, domain 2"/>
    <property type="match status" value="1"/>
</dbReference>
<comment type="similarity">
    <text evidence="2">Belongs to the oxygen-dependent FAD-linked oxidoreductase family.</text>
</comment>
<evidence type="ECO:0000256" key="3">
    <source>
        <dbReference type="ARBA" id="ARBA00022630"/>
    </source>
</evidence>
<dbReference type="InterPro" id="IPR016169">
    <property type="entry name" value="FAD-bd_PCMH_sub2"/>
</dbReference>
<dbReference type="EMBL" id="JAKXMK010000008">
    <property type="protein sequence ID" value="MCH6166166.1"/>
    <property type="molecule type" value="Genomic_DNA"/>
</dbReference>
<organism evidence="7 8">
    <name type="scientific">Pseudonocardia alaniniphila</name>
    <dbReference type="NCBI Taxonomy" id="75291"/>
    <lineage>
        <taxon>Bacteria</taxon>
        <taxon>Bacillati</taxon>
        <taxon>Actinomycetota</taxon>
        <taxon>Actinomycetes</taxon>
        <taxon>Pseudonocardiales</taxon>
        <taxon>Pseudonocardiaceae</taxon>
        <taxon>Pseudonocardia</taxon>
    </lineage>
</organism>
<evidence type="ECO:0000256" key="5">
    <source>
        <dbReference type="ARBA" id="ARBA00023002"/>
    </source>
</evidence>
<keyword evidence="8" id="KW-1185">Reference proteome</keyword>
<comment type="cofactor">
    <cofactor evidence="1">
        <name>FAD</name>
        <dbReference type="ChEBI" id="CHEBI:57692"/>
    </cofactor>
</comment>
<dbReference type="InterPro" id="IPR036318">
    <property type="entry name" value="FAD-bd_PCMH-like_sf"/>
</dbReference>
<dbReference type="InterPro" id="IPR016167">
    <property type="entry name" value="FAD-bd_PCMH_sub1"/>
</dbReference>
<keyword evidence="4" id="KW-0274">FAD</keyword>